<feature type="domain" description="Deacetylase PdaC" evidence="2">
    <location>
        <begin position="71"/>
        <end position="162"/>
    </location>
</feature>
<comment type="caution">
    <text evidence="3">The sequence shown here is derived from an EMBL/GenBank/DDBJ whole genome shotgun (WGS) entry which is preliminary data.</text>
</comment>
<sequence length="276" mass="31697">MKTIKKFMFISIALSLTVIYSGCSQGPEMYMDKSDEIMMNKEMNMDESTGASEPRMAMMNLAPSVDIISESETSDYFSYDIEYPVVSGLMDQLVEERLNQRFKEQVLNHVDSLKKTSQSRPVDHYSRPYKAYTSFEIKTVSPEFISLFGIFGDYTGGAHGNYYATSYNINMLTGESVPLDFFFKDDFDYKQVINGEISNQIKNSPDDTMYFKEKGLRFESIGEMQQYFVEDGNLVITFGVYEIAPYATGIPEFIIPMEKIEKGLKKEIRWILNNNS</sequence>
<keyword evidence="4" id="KW-1185">Reference proteome</keyword>
<dbReference type="InterPro" id="IPR025303">
    <property type="entry name" value="PdaC"/>
</dbReference>
<evidence type="ECO:0000313" key="4">
    <source>
        <dbReference type="Proteomes" id="UP001314903"/>
    </source>
</evidence>
<organism evidence="3 4">
    <name type="scientific">Acetoanaerobium pronyense</name>
    <dbReference type="NCBI Taxonomy" id="1482736"/>
    <lineage>
        <taxon>Bacteria</taxon>
        <taxon>Bacillati</taxon>
        <taxon>Bacillota</taxon>
        <taxon>Clostridia</taxon>
        <taxon>Peptostreptococcales</taxon>
        <taxon>Filifactoraceae</taxon>
        <taxon>Acetoanaerobium</taxon>
    </lineage>
</organism>
<proteinExistence type="predicted"/>
<dbReference type="Pfam" id="PF13739">
    <property type="entry name" value="PdaC"/>
    <property type="match status" value="1"/>
</dbReference>
<dbReference type="InterPro" id="IPR037126">
    <property type="entry name" value="PdaC/RsiV-like_sf"/>
</dbReference>
<dbReference type="Pfam" id="PF11738">
    <property type="entry name" value="DUF3298"/>
    <property type="match status" value="1"/>
</dbReference>
<dbReference type="Proteomes" id="UP001314903">
    <property type="component" value="Unassembled WGS sequence"/>
</dbReference>
<dbReference type="EMBL" id="JAGGLI010000026">
    <property type="protein sequence ID" value="MBP2028339.1"/>
    <property type="molecule type" value="Genomic_DNA"/>
</dbReference>
<evidence type="ECO:0000259" key="1">
    <source>
        <dbReference type="Pfam" id="PF11738"/>
    </source>
</evidence>
<accession>A0ABS4KNZ2</accession>
<reference evidence="3 4" key="1">
    <citation type="submission" date="2021-03" db="EMBL/GenBank/DDBJ databases">
        <title>Genomic Encyclopedia of Type Strains, Phase IV (KMG-IV): sequencing the most valuable type-strain genomes for metagenomic binning, comparative biology and taxonomic classification.</title>
        <authorList>
            <person name="Goeker M."/>
        </authorList>
    </citation>
    <scope>NUCLEOTIDE SEQUENCE [LARGE SCALE GENOMIC DNA]</scope>
    <source>
        <strain evidence="3 4">DSM 27512</strain>
    </source>
</reference>
<dbReference type="RefSeq" id="WP_209661391.1">
    <property type="nucleotide sequence ID" value="NZ_JAGGLI010000026.1"/>
</dbReference>
<evidence type="ECO:0000259" key="2">
    <source>
        <dbReference type="Pfam" id="PF13739"/>
    </source>
</evidence>
<name>A0ABS4KNZ2_9FIRM</name>
<dbReference type="Gene3D" id="3.90.640.20">
    <property type="entry name" value="Heat-shock cognate protein, ATPase"/>
    <property type="match status" value="1"/>
</dbReference>
<evidence type="ECO:0008006" key="5">
    <source>
        <dbReference type="Google" id="ProtNLM"/>
    </source>
</evidence>
<feature type="domain" description="DUF3298" evidence="1">
    <location>
        <begin position="182"/>
        <end position="257"/>
    </location>
</feature>
<dbReference type="InterPro" id="IPR021729">
    <property type="entry name" value="DUF3298"/>
</dbReference>
<dbReference type="Gene3D" id="3.30.565.40">
    <property type="entry name" value="Fervidobacterium nodosum Rt17-B1 like"/>
    <property type="match status" value="1"/>
</dbReference>
<gene>
    <name evidence="3" type="ORF">J2Z35_002140</name>
</gene>
<protein>
    <recommendedName>
        <fullName evidence="5">DUF3298 domain-containing protein</fullName>
    </recommendedName>
</protein>
<evidence type="ECO:0000313" key="3">
    <source>
        <dbReference type="EMBL" id="MBP2028339.1"/>
    </source>
</evidence>